<dbReference type="SMART" id="SM00939">
    <property type="entry name" value="PepX_C"/>
    <property type="match status" value="1"/>
</dbReference>
<keyword evidence="5" id="KW-1185">Reference proteome</keyword>
<dbReference type="SUPFAM" id="SSF49785">
    <property type="entry name" value="Galactose-binding domain-like"/>
    <property type="match status" value="1"/>
</dbReference>
<dbReference type="NCBIfam" id="TIGR00976">
    <property type="entry name" value="CocE_NonD"/>
    <property type="match status" value="1"/>
</dbReference>
<keyword evidence="1" id="KW-0378">Hydrolase</keyword>
<dbReference type="GO" id="GO:0008239">
    <property type="term" value="F:dipeptidyl-peptidase activity"/>
    <property type="evidence" value="ECO:0007669"/>
    <property type="project" value="InterPro"/>
</dbReference>
<dbReference type="AlphaFoldDB" id="A0A7Y9DXN5"/>
<accession>A0A7Y9DXN5</accession>
<sequence>MNANANATWSGTEPGARRLNGPQTTGREYRDLSVPEFRVIADRDVVATMRDGAHLLADVYRPESPAQFPALVAASCYPRQIQDLGAPSGFIEAGATDFFVPRGYVHVIANVRGTAQSDGTFGLFDSQERRDLHDLVEWAAAQPWCDGRVGMVGISYFAAAQVGAAVEHPPHLQAIFPVALSADLYGVTRHHGLLNADFISAWIFAVALAAHHDAGLWRGTLFDLARRVLAVPALHERTGHAHGEAALATLRSVLRGRYDAEPWDRLWERAAVEHPLRDAFWDERSVLPALGSITVPTYLGCDWDNVPMHLPGTFEAWRALRGRPDVRMGLLPPQGLSWPWESLHVEALAWFDHWLKDRDTGITDGPPIRYWLAGAEGWRTADDWPPPGSVLAPWRLGPTGVLAAPEDEQDAGDATGARAEGRSFLRRTEDTRRPPHVHPLTLPPWLSWDSSRLDHHHDVVGDLELHLVATITDLDAAWIVVLQDVAPDGSVSDVTAGHLRAALRAVDESASRPGAPVLPCRVAEAVPPGEPVSYRIPLVPVAHRFRTGHRLRLVVAGDDQDPSVPAPLGMRHAIPGGSARSTVHPVSTLLLPILRG</sequence>
<dbReference type="Proteomes" id="UP000535890">
    <property type="component" value="Unassembled WGS sequence"/>
</dbReference>
<dbReference type="RefSeq" id="WP_179795000.1">
    <property type="nucleotide sequence ID" value="NZ_BAABHP010000025.1"/>
</dbReference>
<dbReference type="PANTHER" id="PTHR43056">
    <property type="entry name" value="PEPTIDASE S9 PROLYL OLIGOPEPTIDASE"/>
    <property type="match status" value="1"/>
</dbReference>
<name>A0A7Y9DXN5_9PSEU</name>
<reference evidence="4 5" key="1">
    <citation type="submission" date="2020-07" db="EMBL/GenBank/DDBJ databases">
        <title>Sequencing the genomes of 1000 actinobacteria strains.</title>
        <authorList>
            <person name="Klenk H.-P."/>
        </authorList>
    </citation>
    <scope>NUCLEOTIDE SEQUENCE [LARGE SCALE GENOMIC DNA]</scope>
    <source>
        <strain evidence="4 5">DSM 45772</strain>
    </source>
</reference>
<evidence type="ECO:0000256" key="2">
    <source>
        <dbReference type="SAM" id="MobiDB-lite"/>
    </source>
</evidence>
<dbReference type="InterPro" id="IPR008979">
    <property type="entry name" value="Galactose-bd-like_sf"/>
</dbReference>
<dbReference type="InterPro" id="IPR050585">
    <property type="entry name" value="Xaa-Pro_dipeptidyl-ppase/CocE"/>
</dbReference>
<dbReference type="InterPro" id="IPR013736">
    <property type="entry name" value="Xaa-Pro_dipept_C"/>
</dbReference>
<feature type="compositionally biased region" description="Polar residues" evidence="2">
    <location>
        <begin position="1"/>
        <end position="11"/>
    </location>
</feature>
<feature type="domain" description="Xaa-Pro dipeptidyl-peptidase C-terminal" evidence="3">
    <location>
        <begin position="348"/>
        <end position="584"/>
    </location>
</feature>
<dbReference type="Gene3D" id="1.10.3020.10">
    <property type="entry name" value="alpha-amino acid ester hydrolase ( Helical cap domain)"/>
    <property type="match status" value="1"/>
</dbReference>
<dbReference type="Pfam" id="PF08530">
    <property type="entry name" value="PepX_C"/>
    <property type="match status" value="1"/>
</dbReference>
<evidence type="ECO:0000256" key="1">
    <source>
        <dbReference type="ARBA" id="ARBA00022801"/>
    </source>
</evidence>
<dbReference type="Gene3D" id="2.60.120.260">
    <property type="entry name" value="Galactose-binding domain-like"/>
    <property type="match status" value="1"/>
</dbReference>
<organism evidence="4 5">
    <name type="scientific">Actinomycetospora corticicola</name>
    <dbReference type="NCBI Taxonomy" id="663602"/>
    <lineage>
        <taxon>Bacteria</taxon>
        <taxon>Bacillati</taxon>
        <taxon>Actinomycetota</taxon>
        <taxon>Actinomycetes</taxon>
        <taxon>Pseudonocardiales</taxon>
        <taxon>Pseudonocardiaceae</taxon>
        <taxon>Actinomycetospora</taxon>
    </lineage>
</organism>
<gene>
    <name evidence="4" type="ORF">BJ983_003545</name>
</gene>
<dbReference type="InterPro" id="IPR000383">
    <property type="entry name" value="Xaa-Pro-like_dom"/>
</dbReference>
<proteinExistence type="predicted"/>
<protein>
    <recommendedName>
        <fullName evidence="3">Xaa-Pro dipeptidyl-peptidase C-terminal domain-containing protein</fullName>
    </recommendedName>
</protein>
<comment type="caution">
    <text evidence="4">The sequence shown here is derived from an EMBL/GenBank/DDBJ whole genome shotgun (WGS) entry which is preliminary data.</text>
</comment>
<evidence type="ECO:0000313" key="5">
    <source>
        <dbReference type="Proteomes" id="UP000535890"/>
    </source>
</evidence>
<dbReference type="SUPFAM" id="SSF53474">
    <property type="entry name" value="alpha/beta-Hydrolases"/>
    <property type="match status" value="1"/>
</dbReference>
<evidence type="ECO:0000313" key="4">
    <source>
        <dbReference type="EMBL" id="NYD37443.1"/>
    </source>
</evidence>
<dbReference type="Pfam" id="PF02129">
    <property type="entry name" value="Peptidase_S15"/>
    <property type="match status" value="1"/>
</dbReference>
<dbReference type="PANTHER" id="PTHR43056:SF10">
    <property type="entry name" value="COCE_NOND FAMILY, PUTATIVE (AFU_ORTHOLOGUE AFUA_7G00600)-RELATED"/>
    <property type="match status" value="1"/>
</dbReference>
<evidence type="ECO:0000259" key="3">
    <source>
        <dbReference type="SMART" id="SM00939"/>
    </source>
</evidence>
<dbReference type="Gene3D" id="3.40.50.1820">
    <property type="entry name" value="alpha/beta hydrolase"/>
    <property type="match status" value="1"/>
</dbReference>
<feature type="region of interest" description="Disordered" evidence="2">
    <location>
        <begin position="1"/>
        <end position="27"/>
    </location>
</feature>
<dbReference type="InterPro" id="IPR005674">
    <property type="entry name" value="CocE/Ser_esterase"/>
</dbReference>
<dbReference type="InterPro" id="IPR029058">
    <property type="entry name" value="AB_hydrolase_fold"/>
</dbReference>
<dbReference type="EMBL" id="JACCBN010000001">
    <property type="protein sequence ID" value="NYD37443.1"/>
    <property type="molecule type" value="Genomic_DNA"/>
</dbReference>